<accession>A0A2V5KFY4</accession>
<keyword evidence="1" id="KW-0812">Transmembrane</keyword>
<organism evidence="2 3">
    <name type="scientific">Paenibacillus flagellatus</name>
    <dbReference type="NCBI Taxonomy" id="2211139"/>
    <lineage>
        <taxon>Bacteria</taxon>
        <taxon>Bacillati</taxon>
        <taxon>Bacillota</taxon>
        <taxon>Bacilli</taxon>
        <taxon>Bacillales</taxon>
        <taxon>Paenibacillaceae</taxon>
        <taxon>Paenibacillus</taxon>
    </lineage>
</organism>
<evidence type="ECO:0000313" key="3">
    <source>
        <dbReference type="Proteomes" id="UP000247476"/>
    </source>
</evidence>
<gene>
    <name evidence="2" type="ORF">DLM86_01315</name>
</gene>
<keyword evidence="1" id="KW-1133">Transmembrane helix</keyword>
<name>A0A2V5KFY4_9BACL</name>
<dbReference type="EMBL" id="QJVJ01000001">
    <property type="protein sequence ID" value="PYI57113.1"/>
    <property type="molecule type" value="Genomic_DNA"/>
</dbReference>
<comment type="caution">
    <text evidence="2">The sequence shown here is derived from an EMBL/GenBank/DDBJ whole genome shotgun (WGS) entry which is preliminary data.</text>
</comment>
<keyword evidence="3" id="KW-1185">Reference proteome</keyword>
<dbReference type="AlphaFoldDB" id="A0A2V5KFY4"/>
<proteinExistence type="predicted"/>
<keyword evidence="1" id="KW-0472">Membrane</keyword>
<dbReference type="Proteomes" id="UP000247476">
    <property type="component" value="Unassembled WGS sequence"/>
</dbReference>
<evidence type="ECO:0000313" key="2">
    <source>
        <dbReference type="EMBL" id="PYI57113.1"/>
    </source>
</evidence>
<feature type="transmembrane region" description="Helical" evidence="1">
    <location>
        <begin position="27"/>
        <end position="47"/>
    </location>
</feature>
<protein>
    <submittedName>
        <fullName evidence="2">Uncharacterized protein</fullName>
    </submittedName>
</protein>
<sequence>MKSAARPSTCRSERHFVDFRSNAASSIYGPSFVLGIGFGFALLGYGASASVSVQDHEQGSVASYVTALQGRRPFRARMLLGEG</sequence>
<reference evidence="2 3" key="1">
    <citation type="submission" date="2018-05" db="EMBL/GenBank/DDBJ databases">
        <title>Paenibacillus flagellatus sp. nov., isolated from selenium mineral soil.</title>
        <authorList>
            <person name="Dai X."/>
        </authorList>
    </citation>
    <scope>NUCLEOTIDE SEQUENCE [LARGE SCALE GENOMIC DNA]</scope>
    <source>
        <strain evidence="2 3">DXL2</strain>
    </source>
</reference>
<evidence type="ECO:0000256" key="1">
    <source>
        <dbReference type="SAM" id="Phobius"/>
    </source>
</evidence>